<dbReference type="AlphaFoldDB" id="A0A7V8V5Y4"/>
<name>A0A7V8V5Y4_9BACT</name>
<dbReference type="EMBL" id="JABRWO010000007">
    <property type="protein sequence ID" value="MBA2115579.1"/>
    <property type="molecule type" value="Genomic_DNA"/>
</dbReference>
<sequence>MQKSAVFFLWVLFALTFNEGCASRDDSLPNLGEVSGTVTLNEKPLANVSVSFESEGGQVSFAKTDEQGHYELKYRDGVMGAEVGTNKVRIETVMDAPPAPGYRDPIPPKYNRDTTLTVDVTEGENTHDFNLVSK</sequence>
<dbReference type="RefSeq" id="WP_207397010.1">
    <property type="nucleotide sequence ID" value="NZ_JABRWO010000007.1"/>
</dbReference>
<keyword evidence="2" id="KW-1185">Reference proteome</keyword>
<protein>
    <recommendedName>
        <fullName evidence="3">Carboxypeptidase regulatory-like domain-containing protein</fullName>
    </recommendedName>
</protein>
<dbReference type="Gene3D" id="2.60.40.1120">
    <property type="entry name" value="Carboxypeptidase-like, regulatory domain"/>
    <property type="match status" value="1"/>
</dbReference>
<proteinExistence type="predicted"/>
<gene>
    <name evidence="1" type="ORF">HOV93_27610</name>
</gene>
<organism evidence="1 2">
    <name type="scientific">Bremerella alba</name>
    <dbReference type="NCBI Taxonomy" id="980252"/>
    <lineage>
        <taxon>Bacteria</taxon>
        <taxon>Pseudomonadati</taxon>
        <taxon>Planctomycetota</taxon>
        <taxon>Planctomycetia</taxon>
        <taxon>Pirellulales</taxon>
        <taxon>Pirellulaceae</taxon>
        <taxon>Bremerella</taxon>
    </lineage>
</organism>
<reference evidence="1 2" key="1">
    <citation type="submission" date="2020-05" db="EMBL/GenBank/DDBJ databases">
        <title>Bremerella alba sp. nov., a novel planctomycete isolated from the surface of the macroalga Fucus spiralis.</title>
        <authorList>
            <person name="Godinho O."/>
            <person name="Botelho R."/>
            <person name="Albuquerque L."/>
            <person name="Wiegand S."/>
            <person name="Da Costa M.S."/>
            <person name="Lobo-Da-Cunha A."/>
            <person name="Jogler C."/>
            <person name="Lage O.M."/>
        </authorList>
    </citation>
    <scope>NUCLEOTIDE SEQUENCE [LARGE SCALE GENOMIC DNA]</scope>
    <source>
        <strain evidence="1 2">FF15</strain>
    </source>
</reference>
<evidence type="ECO:0000313" key="1">
    <source>
        <dbReference type="EMBL" id="MBA2115579.1"/>
    </source>
</evidence>
<evidence type="ECO:0000313" key="2">
    <source>
        <dbReference type="Proteomes" id="UP000551616"/>
    </source>
</evidence>
<comment type="caution">
    <text evidence="1">The sequence shown here is derived from an EMBL/GenBank/DDBJ whole genome shotgun (WGS) entry which is preliminary data.</text>
</comment>
<accession>A0A7V8V5Y4</accession>
<dbReference type="SUPFAM" id="SSF49478">
    <property type="entry name" value="Cna protein B-type domain"/>
    <property type="match status" value="1"/>
</dbReference>
<dbReference type="Proteomes" id="UP000551616">
    <property type="component" value="Unassembled WGS sequence"/>
</dbReference>
<evidence type="ECO:0008006" key="3">
    <source>
        <dbReference type="Google" id="ProtNLM"/>
    </source>
</evidence>